<comment type="similarity">
    <text evidence="1">Belongs to the glycogen phosphorylase family.</text>
</comment>
<dbReference type="GO" id="GO:0008184">
    <property type="term" value="F:glycogen phosphorylase activity"/>
    <property type="evidence" value="ECO:0007669"/>
    <property type="project" value="InterPro"/>
</dbReference>
<dbReference type="Pfam" id="PF00343">
    <property type="entry name" value="Phosphorylase"/>
    <property type="match status" value="1"/>
</dbReference>
<dbReference type="InterPro" id="IPR000811">
    <property type="entry name" value="Glyco_trans_35"/>
</dbReference>
<gene>
    <name evidence="3" type="ORF">A3G33_04150</name>
</gene>
<evidence type="ECO:0000256" key="1">
    <source>
        <dbReference type="ARBA" id="ARBA00006047"/>
    </source>
</evidence>
<reference evidence="3 4" key="1">
    <citation type="journal article" date="2016" name="Nat. Commun.">
        <title>Thousands of microbial genomes shed light on interconnected biogeochemical processes in an aquifer system.</title>
        <authorList>
            <person name="Anantharaman K."/>
            <person name="Brown C.T."/>
            <person name="Hug L.A."/>
            <person name="Sharon I."/>
            <person name="Castelle C.J."/>
            <person name="Probst A.J."/>
            <person name="Thomas B.C."/>
            <person name="Singh A."/>
            <person name="Wilkins M.J."/>
            <person name="Karaoz U."/>
            <person name="Brodie E.L."/>
            <person name="Williams K.H."/>
            <person name="Hubbard S.S."/>
            <person name="Banfield J.F."/>
        </authorList>
    </citation>
    <scope>NUCLEOTIDE SEQUENCE [LARGE SCALE GENOMIC DNA]</scope>
</reference>
<keyword evidence="2" id="KW-0663">Pyridoxal phosphate</keyword>
<dbReference type="SUPFAM" id="SSF53756">
    <property type="entry name" value="UDP-Glycosyltransferase/glycogen phosphorylase"/>
    <property type="match status" value="1"/>
</dbReference>
<dbReference type="EMBL" id="MHFR01000068">
    <property type="protein sequence ID" value="OGW95131.1"/>
    <property type="molecule type" value="Genomic_DNA"/>
</dbReference>
<dbReference type="InterPro" id="IPR052182">
    <property type="entry name" value="Glycogen/Maltodextrin_Phosph"/>
</dbReference>
<dbReference type="GO" id="GO:0030170">
    <property type="term" value="F:pyridoxal phosphate binding"/>
    <property type="evidence" value="ECO:0007669"/>
    <property type="project" value="InterPro"/>
</dbReference>
<accession>A0A1G1KQC9</accession>
<dbReference type="InterPro" id="IPR011834">
    <property type="entry name" value="Agluc_phsphrylas"/>
</dbReference>
<dbReference type="Gene3D" id="3.40.50.2000">
    <property type="entry name" value="Glycogen Phosphorylase B"/>
    <property type="match status" value="3"/>
</dbReference>
<dbReference type="PIRSF" id="PIRSF000460">
    <property type="entry name" value="Pprylas_GlgP"/>
    <property type="match status" value="1"/>
</dbReference>
<protein>
    <recommendedName>
        <fullName evidence="5">Glycogen phosphorylase</fullName>
    </recommendedName>
</protein>
<evidence type="ECO:0008006" key="5">
    <source>
        <dbReference type="Google" id="ProtNLM"/>
    </source>
</evidence>
<organism evidence="3 4">
    <name type="scientific">Candidatus Danuiimicrobium aquiferis</name>
    <dbReference type="NCBI Taxonomy" id="1801832"/>
    <lineage>
        <taxon>Bacteria</taxon>
        <taxon>Pseudomonadati</taxon>
        <taxon>Candidatus Omnitrophota</taxon>
        <taxon>Candidatus Danuiimicrobium</taxon>
    </lineage>
</organism>
<feature type="modified residue" description="N6-(pyridoxal phosphate)lysine" evidence="2">
    <location>
        <position position="563"/>
    </location>
</feature>
<dbReference type="PANTHER" id="PTHR42655">
    <property type="entry name" value="GLYCOGEN PHOSPHORYLASE"/>
    <property type="match status" value="1"/>
</dbReference>
<dbReference type="NCBIfam" id="TIGR02094">
    <property type="entry name" value="more_P_ylases"/>
    <property type="match status" value="1"/>
</dbReference>
<evidence type="ECO:0000256" key="2">
    <source>
        <dbReference type="PIRSR" id="PIRSR000460-1"/>
    </source>
</evidence>
<name>A0A1G1KQC9_9BACT</name>
<proteinExistence type="inferred from homology"/>
<dbReference type="AlphaFoldDB" id="A0A1G1KQC9"/>
<dbReference type="PANTHER" id="PTHR42655:SF1">
    <property type="entry name" value="GLYCOGEN PHOSPHORYLASE"/>
    <property type="match status" value="1"/>
</dbReference>
<dbReference type="Proteomes" id="UP000178187">
    <property type="component" value="Unassembled WGS sequence"/>
</dbReference>
<dbReference type="GO" id="GO:0005975">
    <property type="term" value="P:carbohydrate metabolic process"/>
    <property type="evidence" value="ECO:0007669"/>
    <property type="project" value="InterPro"/>
</dbReference>
<evidence type="ECO:0000313" key="3">
    <source>
        <dbReference type="EMBL" id="OGW95131.1"/>
    </source>
</evidence>
<comment type="caution">
    <text evidence="3">The sequence shown here is derived from an EMBL/GenBank/DDBJ whole genome shotgun (WGS) entry which is preliminary data.</text>
</comment>
<evidence type="ECO:0000313" key="4">
    <source>
        <dbReference type="Proteomes" id="UP000178187"/>
    </source>
</evidence>
<sequence length="679" mass="77298">MAGNQNSLDEFLALVPVENFEDQYRGDITVDHYFNRPLERVLVAEKALLAKETKSVAYFSMEYGLSAHSYNAYTSKKAESPKNQHTIHRVFSNLRAMDQYNRINAKTRFDIPIYSGGLGVLAGDALKSAADLEIPLVGIGILWNKGYFKQNFWFASGQLPAQQNWDPWSYPGLIPLKTRISLPFKKETIHIRLWKYYIFSFEGNHVIPLILMDSNIPENSEFARTMTDSLYRSDNVDWKILQRAILGIGGMKALKQLGYSIDIFHLNEGHAAMAFAEAATSQGNPSIDALKEHFAYTCHTPVAAGHDRFHENNLRQILPDRLSNLIIQYGNDPEQSGMVNLTLLAMRTCKYINAVAQKHGEVTRLQFPQFKERIRAITNGVHSHTWVSQSVSSFLDRFKNEIGDWRKNQCQLKNVLNLKNNQAFRKGLWDAHQENKIYLSTLLKNWNCNPNVFTICWARRIAAYKRPSLILRNVNRLLDIAKKTGPIQIILAGKAHPQDGLGFTFINDILSAIDSLGQHRDLLRVMMLENYDTFFAKILTSGVDVWLNNPLPPFEASGTSGMKAIINGILQMSTLDGWVVEATHYDFGWIFGWQHQGNQIGDEHDLHLEGDSAQLYETLEKAVGLYYDANHNGIPNVDSEWISKMMNAICAAGFFNTGRMISEYDKYIWKTMLEKNLQC</sequence>